<sequence>MNSSNLLIPEFCLIAVHFFVVLSLTHQSSYQRLSHKRISYDFEINFNVANIINFFNEKSRSFFQPLLISSPFSKLILVFSSRQKRITYKNPMGYLDFFDAQKQNNVTVKFSDTKIG</sequence>
<protein>
    <submittedName>
        <fullName evidence="1">Uncharacterized protein</fullName>
    </submittedName>
</protein>
<keyword evidence="2" id="KW-1185">Reference proteome</keyword>
<dbReference type="AlphaFoldDB" id="A0A3M7P9J0"/>
<dbReference type="Proteomes" id="UP000276133">
    <property type="component" value="Unassembled WGS sequence"/>
</dbReference>
<accession>A0A3M7P9J0</accession>
<dbReference type="EMBL" id="REGN01012343">
    <property type="protein sequence ID" value="RMZ95751.1"/>
    <property type="molecule type" value="Genomic_DNA"/>
</dbReference>
<name>A0A3M7P9J0_BRAPC</name>
<organism evidence="1 2">
    <name type="scientific">Brachionus plicatilis</name>
    <name type="common">Marine rotifer</name>
    <name type="synonym">Brachionus muelleri</name>
    <dbReference type="NCBI Taxonomy" id="10195"/>
    <lineage>
        <taxon>Eukaryota</taxon>
        <taxon>Metazoa</taxon>
        <taxon>Spiralia</taxon>
        <taxon>Gnathifera</taxon>
        <taxon>Rotifera</taxon>
        <taxon>Eurotatoria</taxon>
        <taxon>Monogononta</taxon>
        <taxon>Pseudotrocha</taxon>
        <taxon>Ploima</taxon>
        <taxon>Brachionidae</taxon>
        <taxon>Brachionus</taxon>
    </lineage>
</organism>
<comment type="caution">
    <text evidence="1">The sequence shown here is derived from an EMBL/GenBank/DDBJ whole genome shotgun (WGS) entry which is preliminary data.</text>
</comment>
<proteinExistence type="predicted"/>
<reference evidence="1 2" key="1">
    <citation type="journal article" date="2018" name="Sci. Rep.">
        <title>Genomic signatures of local adaptation to the degree of environmental predictability in rotifers.</title>
        <authorList>
            <person name="Franch-Gras L."/>
            <person name="Hahn C."/>
            <person name="Garcia-Roger E.M."/>
            <person name="Carmona M.J."/>
            <person name="Serra M."/>
            <person name="Gomez A."/>
        </authorList>
    </citation>
    <scope>NUCLEOTIDE SEQUENCE [LARGE SCALE GENOMIC DNA]</scope>
    <source>
        <strain evidence="1">HYR1</strain>
    </source>
</reference>
<evidence type="ECO:0000313" key="1">
    <source>
        <dbReference type="EMBL" id="RMZ95751.1"/>
    </source>
</evidence>
<evidence type="ECO:0000313" key="2">
    <source>
        <dbReference type="Proteomes" id="UP000276133"/>
    </source>
</evidence>
<gene>
    <name evidence="1" type="ORF">BpHYR1_037637</name>
</gene>